<keyword evidence="10" id="KW-0482">Metalloprotease</keyword>
<keyword evidence="5" id="KW-0809">Transit peptide</keyword>
<keyword evidence="4" id="KW-0378">Hydrolase</keyword>
<feature type="domain" description="Peptidase M50" evidence="9">
    <location>
        <begin position="128"/>
        <end position="294"/>
    </location>
</feature>
<dbReference type="PANTHER" id="PTHR31412:SF0">
    <property type="entry name" value="ZINC METALLOPROTEASE EGY1, CHLOROPLASTIC-RELATED"/>
    <property type="match status" value="1"/>
</dbReference>
<feature type="transmembrane region" description="Helical" evidence="8">
    <location>
        <begin position="254"/>
        <end position="274"/>
    </location>
</feature>
<dbReference type="GeneID" id="8925620"/>
<evidence type="ECO:0000256" key="3">
    <source>
        <dbReference type="ARBA" id="ARBA00022692"/>
    </source>
</evidence>
<name>A0A384KYU2_HALVD</name>
<feature type="transmembrane region" description="Helical" evidence="8">
    <location>
        <begin position="353"/>
        <end position="377"/>
    </location>
</feature>
<keyword evidence="3 8" id="KW-0812">Transmembrane</keyword>
<keyword evidence="6 8" id="KW-1133">Transmembrane helix</keyword>
<feature type="transmembrane region" description="Helical" evidence="8">
    <location>
        <begin position="325"/>
        <end position="341"/>
    </location>
</feature>
<dbReference type="OrthoDB" id="19110at2157"/>
<evidence type="ECO:0000256" key="8">
    <source>
        <dbReference type="SAM" id="Phobius"/>
    </source>
</evidence>
<dbReference type="InterPro" id="IPR044838">
    <property type="entry name" value="EGY1-like"/>
</dbReference>
<evidence type="ECO:0000256" key="7">
    <source>
        <dbReference type="ARBA" id="ARBA00023136"/>
    </source>
</evidence>
<reference evidence="11" key="1">
    <citation type="submission" date="2012-11" db="EMBL/GenBank/DDBJ databases">
        <authorList>
            <person name="Becker E.A."/>
            <person name="Seitzer P."/>
            <person name="Tritt A."/>
            <person name="Larsen D."/>
            <person name="Yao A."/>
            <person name="Wu D."/>
            <person name="Darling A."/>
            <person name="Eisen J.A."/>
            <person name="Facciotti M.T."/>
        </authorList>
    </citation>
    <scope>NUCLEOTIDE SEQUENCE [LARGE SCALE GENOMIC DNA]</scope>
    <source>
        <strain evidence="11">ATCC 29605 / DSM 3757 / JCM 8879 / NBRC 14742 / NCIMB 2012 / VKM B-1768 / DS2</strain>
    </source>
</reference>
<dbReference type="EMBL" id="AOHU01000036">
    <property type="protein sequence ID" value="ELY34756.1"/>
    <property type="molecule type" value="Genomic_DNA"/>
</dbReference>
<dbReference type="RefSeq" id="WP_004041744.1">
    <property type="nucleotide sequence ID" value="NC_013967.1"/>
</dbReference>
<feature type="transmembrane region" description="Helical" evidence="8">
    <location>
        <begin position="89"/>
        <end position="108"/>
    </location>
</feature>
<evidence type="ECO:0000256" key="5">
    <source>
        <dbReference type="ARBA" id="ARBA00022946"/>
    </source>
</evidence>
<feature type="transmembrane region" description="Helical" evidence="8">
    <location>
        <begin position="115"/>
        <end position="136"/>
    </location>
</feature>
<feature type="transmembrane region" description="Helical" evidence="8">
    <location>
        <begin position="295"/>
        <end position="313"/>
    </location>
</feature>
<comment type="caution">
    <text evidence="10">The sequence shown here is derived from an EMBL/GenBank/DDBJ whole genome shotgun (WGS) entry which is preliminary data.</text>
</comment>
<keyword evidence="2 10" id="KW-0645">Protease</keyword>
<accession>A0A384KYU2</accession>
<keyword evidence="7 8" id="KW-0472">Membrane</keyword>
<dbReference type="CDD" id="cd06160">
    <property type="entry name" value="S2P-M50_like_2"/>
    <property type="match status" value="1"/>
</dbReference>
<dbReference type="GO" id="GO:0006508">
    <property type="term" value="P:proteolysis"/>
    <property type="evidence" value="ECO:0007669"/>
    <property type="project" value="UniProtKB-KW"/>
</dbReference>
<dbReference type="Pfam" id="PF02163">
    <property type="entry name" value="Peptidase_M50"/>
    <property type="match status" value="1"/>
</dbReference>
<proteinExistence type="predicted"/>
<dbReference type="AlphaFoldDB" id="A0A384KYU2"/>
<evidence type="ECO:0000313" key="10">
    <source>
        <dbReference type="EMBL" id="ELY34756.1"/>
    </source>
</evidence>
<evidence type="ECO:0000256" key="6">
    <source>
        <dbReference type="ARBA" id="ARBA00022989"/>
    </source>
</evidence>
<comment type="subcellular location">
    <subcellularLocation>
        <location evidence="1">Membrane</location>
        <topology evidence="1">Multi-pass membrane protein</topology>
    </subcellularLocation>
</comment>
<evidence type="ECO:0000256" key="4">
    <source>
        <dbReference type="ARBA" id="ARBA00022801"/>
    </source>
</evidence>
<evidence type="ECO:0000256" key="1">
    <source>
        <dbReference type="ARBA" id="ARBA00004141"/>
    </source>
</evidence>
<protein>
    <submittedName>
        <fullName evidence="10">S2P family metalloprotease</fullName>
    </submittedName>
</protein>
<evidence type="ECO:0000259" key="9">
    <source>
        <dbReference type="Pfam" id="PF02163"/>
    </source>
</evidence>
<feature type="transmembrane region" description="Helical" evidence="8">
    <location>
        <begin position="156"/>
        <end position="173"/>
    </location>
</feature>
<evidence type="ECO:0000256" key="2">
    <source>
        <dbReference type="ARBA" id="ARBA00022670"/>
    </source>
</evidence>
<dbReference type="Proteomes" id="UP000011532">
    <property type="component" value="Unassembled WGS sequence"/>
</dbReference>
<dbReference type="GO" id="GO:0008237">
    <property type="term" value="F:metallopeptidase activity"/>
    <property type="evidence" value="ECO:0007669"/>
    <property type="project" value="UniProtKB-KW"/>
</dbReference>
<sequence length="379" mass="40958">MEQSESADGPPVEALRAVFDVHEVRSDGRRRIYYGESLVPEQMLVREIWSAFRGAGYDVEAQVSGLGETDVVIVEPASQGVEEIPWKNITLFALTILSTLFVGAYAWYYIPLSDIAANPLVLLQAWPFTAAVLGVLSVHELGHYAVGRYHGVNVSLPYLIPFIFPFGTLGAIIRMRGQMPDRKTLFDIGVAGPLAGLCATVVVTVIGLSLEPMTVPSEVLGRSGDMIVFNNPPLLDAIATVLNRPTEYADPRTVVHPVVIGGWVGMFFTVLNLLPVGQLDGGHMVRAMLGERQESLAAAVPLVLFSIAGYLHYIRGLGLNQSVGLWFFWGLMSTFIAYNGPAKPIDETPLGPARMVVGLVTFALGAACFLLVPIQVIPG</sequence>
<dbReference type="PANTHER" id="PTHR31412">
    <property type="entry name" value="ZINC METALLOPROTEASE EGY1"/>
    <property type="match status" value="1"/>
</dbReference>
<reference evidence="10 11" key="2">
    <citation type="journal article" date="2014" name="PLoS Genet.">
        <title>Phylogenetically driven sequencing of extremely halophilic archaea reveals strategies for static and dynamic osmo-response.</title>
        <authorList>
            <person name="Becker E.A."/>
            <person name="Seitzer P.M."/>
            <person name="Tritt A."/>
            <person name="Larsen D."/>
            <person name="Krusor M."/>
            <person name="Yao A.I."/>
            <person name="Wu D."/>
            <person name="Madern D."/>
            <person name="Eisen J.A."/>
            <person name="Darling A.E."/>
            <person name="Facciotti M.T."/>
        </authorList>
    </citation>
    <scope>NUCLEOTIDE SEQUENCE [LARGE SCALE GENOMIC DNA]</scope>
    <source>
        <strain evidence="11">ATCC 29605 / DSM 3757 / JCM 8879 / NBRC 14742 / NCIMB 2012 / VKM B-1768 / DS2</strain>
    </source>
</reference>
<dbReference type="InterPro" id="IPR008915">
    <property type="entry name" value="Peptidase_M50"/>
</dbReference>
<gene>
    <name evidence="10" type="ORF">C498_04580</name>
</gene>
<feature type="transmembrane region" description="Helical" evidence="8">
    <location>
        <begin position="185"/>
        <end position="210"/>
    </location>
</feature>
<organism evidence="10 11">
    <name type="scientific">Haloferax volcanii (strain ATCC 29605 / DSM 3757 / JCM 8879 / NBRC 14742 / NCIMB 2012 / VKM B-1768 / DS2)</name>
    <name type="common">Halobacterium volcanii</name>
    <dbReference type="NCBI Taxonomy" id="309800"/>
    <lineage>
        <taxon>Archaea</taxon>
        <taxon>Methanobacteriati</taxon>
        <taxon>Methanobacteriota</taxon>
        <taxon>Stenosarchaea group</taxon>
        <taxon>Halobacteria</taxon>
        <taxon>Halobacteriales</taxon>
        <taxon>Haloferacaceae</taxon>
        <taxon>Haloferax</taxon>
    </lineage>
</organism>
<dbReference type="GO" id="GO:0016020">
    <property type="term" value="C:membrane"/>
    <property type="evidence" value="ECO:0007669"/>
    <property type="project" value="UniProtKB-SubCell"/>
</dbReference>
<evidence type="ECO:0000313" key="11">
    <source>
        <dbReference type="Proteomes" id="UP000011532"/>
    </source>
</evidence>